<dbReference type="Pfam" id="PF12796">
    <property type="entry name" value="Ank_2"/>
    <property type="match status" value="1"/>
</dbReference>
<dbReference type="SUPFAM" id="SSF48403">
    <property type="entry name" value="Ankyrin repeat"/>
    <property type="match status" value="1"/>
</dbReference>
<evidence type="ECO:0000313" key="4">
    <source>
        <dbReference type="EMBL" id="OQE39878.1"/>
    </source>
</evidence>
<gene>
    <name evidence="4" type="ORF">PENCOP_c006G08747</name>
</gene>
<dbReference type="PANTHER" id="PTHR24198:SF165">
    <property type="entry name" value="ANKYRIN REPEAT-CONTAINING PROTEIN-RELATED"/>
    <property type="match status" value="1"/>
</dbReference>
<reference evidence="5" key="1">
    <citation type="journal article" date="2017" name="Nat. Microbiol.">
        <title>Global analysis of biosynthetic gene clusters reveals vast potential of secondary metabolite production in Penicillium species.</title>
        <authorList>
            <person name="Nielsen J.C."/>
            <person name="Grijseels S."/>
            <person name="Prigent S."/>
            <person name="Ji B."/>
            <person name="Dainat J."/>
            <person name="Nielsen K.F."/>
            <person name="Frisvad J.C."/>
            <person name="Workman M."/>
            <person name="Nielsen J."/>
        </authorList>
    </citation>
    <scope>NUCLEOTIDE SEQUENCE [LARGE SCALE GENOMIC DNA]</scope>
    <source>
        <strain evidence="5">IBT 31321</strain>
    </source>
</reference>
<dbReference type="PROSITE" id="PS50297">
    <property type="entry name" value="ANK_REP_REGION"/>
    <property type="match status" value="1"/>
</dbReference>
<dbReference type="InterPro" id="IPR036770">
    <property type="entry name" value="Ankyrin_rpt-contain_sf"/>
</dbReference>
<dbReference type="AlphaFoldDB" id="A0A1V6UN77"/>
<protein>
    <submittedName>
        <fullName evidence="4">Uncharacterized protein</fullName>
    </submittedName>
</protein>
<dbReference type="InterPro" id="IPR002110">
    <property type="entry name" value="Ankyrin_rpt"/>
</dbReference>
<dbReference type="Gene3D" id="1.25.40.20">
    <property type="entry name" value="Ankyrin repeat-containing domain"/>
    <property type="match status" value="1"/>
</dbReference>
<dbReference type="PROSITE" id="PS50088">
    <property type="entry name" value="ANK_REPEAT"/>
    <property type="match status" value="1"/>
</dbReference>
<dbReference type="PANTHER" id="PTHR24198">
    <property type="entry name" value="ANKYRIN REPEAT AND PROTEIN KINASE DOMAIN-CONTAINING PROTEIN"/>
    <property type="match status" value="1"/>
</dbReference>
<evidence type="ECO:0000256" key="1">
    <source>
        <dbReference type="ARBA" id="ARBA00022737"/>
    </source>
</evidence>
<dbReference type="STRING" id="36646.A0A1V6UN77"/>
<dbReference type="Proteomes" id="UP000191500">
    <property type="component" value="Unassembled WGS sequence"/>
</dbReference>
<keyword evidence="2 3" id="KW-0040">ANK repeat</keyword>
<organism evidence="4 5">
    <name type="scientific">Penicillium coprophilum</name>
    <dbReference type="NCBI Taxonomy" id="36646"/>
    <lineage>
        <taxon>Eukaryota</taxon>
        <taxon>Fungi</taxon>
        <taxon>Dikarya</taxon>
        <taxon>Ascomycota</taxon>
        <taxon>Pezizomycotina</taxon>
        <taxon>Eurotiomycetes</taxon>
        <taxon>Eurotiomycetidae</taxon>
        <taxon>Eurotiales</taxon>
        <taxon>Aspergillaceae</taxon>
        <taxon>Penicillium</taxon>
    </lineage>
</organism>
<comment type="caution">
    <text evidence="4">The sequence shown here is derived from an EMBL/GenBank/DDBJ whole genome shotgun (WGS) entry which is preliminary data.</text>
</comment>
<evidence type="ECO:0000256" key="2">
    <source>
        <dbReference type="ARBA" id="ARBA00023043"/>
    </source>
</evidence>
<proteinExistence type="predicted"/>
<name>A0A1V6UN77_9EURO</name>
<feature type="repeat" description="ANK" evidence="3">
    <location>
        <begin position="235"/>
        <end position="267"/>
    </location>
</feature>
<sequence length="270" mass="30205">MSARILTDLPLEIFLLIAENLRCEKDINALSQVNRGLYNLLTPYLYRMDIRNSCNPAIAWVAFYGQEGTVRKALEQGASAAYTQDDDTPQPICGHVHIVRLLPNNGFPMSLWQNDDDGRMPRFILDWYYAGLRLRPMRDWPPWTAALATGHDDVLQVLIEEGGFVPRARDLFNTAIDGYFETLKVLVRGCRRSMDLADPEFTAVLGVAIHASSDNLDIARFMIDSGSPVNCMDNDQHTPLAYAADSGNVETVKLLLDRGADPDPETPHGR</sequence>
<evidence type="ECO:0000313" key="5">
    <source>
        <dbReference type="Proteomes" id="UP000191500"/>
    </source>
</evidence>
<evidence type="ECO:0000256" key="3">
    <source>
        <dbReference type="PROSITE-ProRule" id="PRU00023"/>
    </source>
</evidence>
<dbReference type="SMART" id="SM00248">
    <property type="entry name" value="ANK"/>
    <property type="match status" value="4"/>
</dbReference>
<keyword evidence="1" id="KW-0677">Repeat</keyword>
<keyword evidence="5" id="KW-1185">Reference proteome</keyword>
<dbReference type="EMBL" id="MDDG01000006">
    <property type="protein sequence ID" value="OQE39878.1"/>
    <property type="molecule type" value="Genomic_DNA"/>
</dbReference>
<accession>A0A1V6UN77</accession>